<evidence type="ECO:0000313" key="2">
    <source>
        <dbReference type="Proteomes" id="UP000828251"/>
    </source>
</evidence>
<proteinExistence type="predicted"/>
<evidence type="ECO:0000313" key="1">
    <source>
        <dbReference type="EMBL" id="KAH1129126.1"/>
    </source>
</evidence>
<keyword evidence="2" id="KW-1185">Reference proteome</keyword>
<protein>
    <submittedName>
        <fullName evidence="1">Uncharacterized protein</fullName>
    </submittedName>
</protein>
<dbReference type="Proteomes" id="UP000828251">
    <property type="component" value="Unassembled WGS sequence"/>
</dbReference>
<gene>
    <name evidence="1" type="ORF">J1N35_000504</name>
</gene>
<comment type="caution">
    <text evidence="1">The sequence shown here is derived from an EMBL/GenBank/DDBJ whole genome shotgun (WGS) entry which is preliminary data.</text>
</comment>
<sequence>MRLKLGSTCHYTPSSAVCSRTTRLHLANSRAFLSGLSWRTSTIFDIERPDILGYYGGTSENFLSLLVIADVGTDHNFWDSLSEIDSIFCEINEAMDINTLISVVEASLPPVVGPSLVLLASSPIALDEDTPPLAPRISLSVPVVEKASVEGSSLYPVSHSMTTKSFALANCVGGRGFYPVSFYMIVGIFAPTNYVRGCDFYPTSLNMTTGSFALTNCVGGYGYSSASLNMMAGSFALANCVGGCGFYSTSLNMTVESFALTNCVGS</sequence>
<dbReference type="AlphaFoldDB" id="A0A9D3WIG9"/>
<accession>A0A9D3WIG9</accession>
<organism evidence="1 2">
    <name type="scientific">Gossypium stocksii</name>
    <dbReference type="NCBI Taxonomy" id="47602"/>
    <lineage>
        <taxon>Eukaryota</taxon>
        <taxon>Viridiplantae</taxon>
        <taxon>Streptophyta</taxon>
        <taxon>Embryophyta</taxon>
        <taxon>Tracheophyta</taxon>
        <taxon>Spermatophyta</taxon>
        <taxon>Magnoliopsida</taxon>
        <taxon>eudicotyledons</taxon>
        <taxon>Gunneridae</taxon>
        <taxon>Pentapetalae</taxon>
        <taxon>rosids</taxon>
        <taxon>malvids</taxon>
        <taxon>Malvales</taxon>
        <taxon>Malvaceae</taxon>
        <taxon>Malvoideae</taxon>
        <taxon>Gossypium</taxon>
    </lineage>
</organism>
<dbReference type="EMBL" id="JAIQCV010000001">
    <property type="protein sequence ID" value="KAH1129126.1"/>
    <property type="molecule type" value="Genomic_DNA"/>
</dbReference>
<name>A0A9D3WIG9_9ROSI</name>
<reference evidence="1 2" key="1">
    <citation type="journal article" date="2021" name="Plant Biotechnol. J.">
        <title>Multi-omics assisted identification of the key and species-specific regulatory components of drought-tolerant mechanisms in Gossypium stocksii.</title>
        <authorList>
            <person name="Yu D."/>
            <person name="Ke L."/>
            <person name="Zhang D."/>
            <person name="Wu Y."/>
            <person name="Sun Y."/>
            <person name="Mei J."/>
            <person name="Sun J."/>
            <person name="Sun Y."/>
        </authorList>
    </citation>
    <scope>NUCLEOTIDE SEQUENCE [LARGE SCALE GENOMIC DNA]</scope>
    <source>
        <strain evidence="2">cv. E1</strain>
        <tissue evidence="1">Leaf</tissue>
    </source>
</reference>